<dbReference type="PROSITE" id="PS50839">
    <property type="entry name" value="CHASE"/>
    <property type="match status" value="1"/>
</dbReference>
<reference evidence="8 9" key="1">
    <citation type="submission" date="2014-06" db="EMBL/GenBank/DDBJ databases">
        <title>Shewanella sp. YQH10.</title>
        <authorList>
            <person name="Liu Y."/>
            <person name="Zeng R."/>
        </authorList>
    </citation>
    <scope>NUCLEOTIDE SEQUENCE [LARGE SCALE GENOMIC DNA]</scope>
    <source>
        <strain evidence="8 9">YQH10</strain>
    </source>
</reference>
<sequence length="452" mass="50659">MKSLRRAGADVLFGLFVVAYMVTAFYLVEYLQRSYSRDVAAERTHYLSQQLALVRSRLEGMVTSEIFLANGLVSYIFVSPDSTPEQWQPLAKQIAASAPHIRNIAVAPNNVVSFVFPKVGNEKALGLDYDDHPHQLRTIEQARKAKRIFVAGPLELVQGGMGVIARMPIFTDPPENTRYWGVASVVLDWSSLVLDAGALDFPEGIQLAMRGVDGTGEHGTVFYGSLDTFQAPLVTENVHLISGNWQLAIKADDAAISSFSGSNYQVLRISGYSVALLVFISIVVMLNAYRNAQRYSYEDVLTKLGNRRRIIQVLERLIRRHSKFAIVNIDLNEFKMVNDSFGHPVGDALLIEVARRLESSLRSYDTIARVGGDEFLLVLPRVTRRHDLDIIGEKIREQVCSTPFEYKGLSLPVSLSIGFSAYPEDGEDMEELLHRADSAMYQDKHRHHRRQA</sequence>
<dbReference type="InterPro" id="IPR052163">
    <property type="entry name" value="DGC-Regulatory_Protein"/>
</dbReference>
<dbReference type="SMART" id="SM01079">
    <property type="entry name" value="CHASE"/>
    <property type="match status" value="1"/>
</dbReference>
<comment type="subcellular location">
    <subcellularLocation>
        <location evidence="1">Membrane</location>
    </subcellularLocation>
</comment>
<dbReference type="SMART" id="SM00267">
    <property type="entry name" value="GGDEF"/>
    <property type="match status" value="1"/>
</dbReference>
<dbReference type="InterPro" id="IPR042240">
    <property type="entry name" value="CHASE_sf"/>
</dbReference>
<keyword evidence="9" id="KW-1185">Reference proteome</keyword>
<keyword evidence="3 5" id="KW-1133">Transmembrane helix</keyword>
<dbReference type="Pfam" id="PF00990">
    <property type="entry name" value="GGDEF"/>
    <property type="match status" value="1"/>
</dbReference>
<gene>
    <name evidence="8" type="ORF">HR45_09710</name>
</gene>
<dbReference type="NCBIfam" id="TIGR00254">
    <property type="entry name" value="GGDEF"/>
    <property type="match status" value="1"/>
</dbReference>
<dbReference type="STRING" id="1515746.HR45_09710"/>
<feature type="transmembrane region" description="Helical" evidence="5">
    <location>
        <begin position="7"/>
        <end position="28"/>
    </location>
</feature>
<dbReference type="Pfam" id="PF03924">
    <property type="entry name" value="CHASE"/>
    <property type="match status" value="1"/>
</dbReference>
<accession>A0A094JCN8</accession>
<comment type="caution">
    <text evidence="8">The sequence shown here is derived from an EMBL/GenBank/DDBJ whole genome shotgun (WGS) entry which is preliminary data.</text>
</comment>
<dbReference type="eggNOG" id="COG3452">
    <property type="taxonomic scope" value="Bacteria"/>
</dbReference>
<proteinExistence type="predicted"/>
<dbReference type="InterPro" id="IPR029787">
    <property type="entry name" value="Nucleotide_cyclase"/>
</dbReference>
<evidence type="ECO:0000256" key="5">
    <source>
        <dbReference type="SAM" id="Phobius"/>
    </source>
</evidence>
<dbReference type="Gene3D" id="3.30.70.270">
    <property type="match status" value="1"/>
</dbReference>
<organism evidence="8 9">
    <name type="scientific">Shewanella mangrovi</name>
    <dbReference type="NCBI Taxonomy" id="1515746"/>
    <lineage>
        <taxon>Bacteria</taxon>
        <taxon>Pseudomonadati</taxon>
        <taxon>Pseudomonadota</taxon>
        <taxon>Gammaproteobacteria</taxon>
        <taxon>Alteromonadales</taxon>
        <taxon>Shewanellaceae</taxon>
        <taxon>Shewanella</taxon>
    </lineage>
</organism>
<dbReference type="CDD" id="cd01949">
    <property type="entry name" value="GGDEF"/>
    <property type="match status" value="1"/>
</dbReference>
<dbReference type="PANTHER" id="PTHR46663">
    <property type="entry name" value="DIGUANYLATE CYCLASE DGCT-RELATED"/>
    <property type="match status" value="1"/>
</dbReference>
<feature type="transmembrane region" description="Helical" evidence="5">
    <location>
        <begin position="269"/>
        <end position="289"/>
    </location>
</feature>
<dbReference type="InterPro" id="IPR000160">
    <property type="entry name" value="GGDEF_dom"/>
</dbReference>
<dbReference type="Proteomes" id="UP000029264">
    <property type="component" value="Unassembled WGS sequence"/>
</dbReference>
<keyword evidence="4 5" id="KW-0472">Membrane</keyword>
<dbReference type="EMBL" id="JPEO01000005">
    <property type="protein sequence ID" value="KFZ37685.1"/>
    <property type="molecule type" value="Genomic_DNA"/>
</dbReference>
<dbReference type="PROSITE" id="PS50887">
    <property type="entry name" value="GGDEF"/>
    <property type="match status" value="1"/>
</dbReference>
<dbReference type="PANTHER" id="PTHR46663:SF2">
    <property type="entry name" value="GGDEF DOMAIN-CONTAINING PROTEIN"/>
    <property type="match status" value="1"/>
</dbReference>
<dbReference type="OrthoDB" id="9812260at2"/>
<evidence type="ECO:0000256" key="2">
    <source>
        <dbReference type="ARBA" id="ARBA00022692"/>
    </source>
</evidence>
<name>A0A094JCN8_9GAMM</name>
<dbReference type="InterPro" id="IPR043128">
    <property type="entry name" value="Rev_trsase/Diguanyl_cyclase"/>
</dbReference>
<protein>
    <recommendedName>
        <fullName evidence="10">Diguanylate cyclase</fullName>
    </recommendedName>
</protein>
<evidence type="ECO:0000259" key="7">
    <source>
        <dbReference type="PROSITE" id="PS50887"/>
    </source>
</evidence>
<dbReference type="AlphaFoldDB" id="A0A094JCN8"/>
<dbReference type="InterPro" id="IPR006189">
    <property type="entry name" value="CHASE_dom"/>
</dbReference>
<evidence type="ECO:0000256" key="1">
    <source>
        <dbReference type="ARBA" id="ARBA00004370"/>
    </source>
</evidence>
<dbReference type="GO" id="GO:0003824">
    <property type="term" value="F:catalytic activity"/>
    <property type="evidence" value="ECO:0007669"/>
    <property type="project" value="UniProtKB-ARBA"/>
</dbReference>
<evidence type="ECO:0000259" key="6">
    <source>
        <dbReference type="PROSITE" id="PS50839"/>
    </source>
</evidence>
<dbReference type="SUPFAM" id="SSF55073">
    <property type="entry name" value="Nucleotide cyclase"/>
    <property type="match status" value="1"/>
</dbReference>
<dbReference type="RefSeq" id="WP_037442268.1">
    <property type="nucleotide sequence ID" value="NZ_JPEO01000005.1"/>
</dbReference>
<evidence type="ECO:0000256" key="4">
    <source>
        <dbReference type="ARBA" id="ARBA00023136"/>
    </source>
</evidence>
<feature type="domain" description="GGDEF" evidence="7">
    <location>
        <begin position="322"/>
        <end position="452"/>
    </location>
</feature>
<keyword evidence="2 5" id="KW-0812">Transmembrane</keyword>
<dbReference type="GO" id="GO:0007165">
    <property type="term" value="P:signal transduction"/>
    <property type="evidence" value="ECO:0007669"/>
    <property type="project" value="UniProtKB-ARBA"/>
</dbReference>
<evidence type="ECO:0008006" key="10">
    <source>
        <dbReference type="Google" id="ProtNLM"/>
    </source>
</evidence>
<dbReference type="GO" id="GO:0016020">
    <property type="term" value="C:membrane"/>
    <property type="evidence" value="ECO:0007669"/>
    <property type="project" value="UniProtKB-SubCell"/>
</dbReference>
<evidence type="ECO:0000313" key="9">
    <source>
        <dbReference type="Proteomes" id="UP000029264"/>
    </source>
</evidence>
<evidence type="ECO:0000313" key="8">
    <source>
        <dbReference type="EMBL" id="KFZ37685.1"/>
    </source>
</evidence>
<evidence type="ECO:0000256" key="3">
    <source>
        <dbReference type="ARBA" id="ARBA00022989"/>
    </source>
</evidence>
<dbReference type="eggNOG" id="COG2199">
    <property type="taxonomic scope" value="Bacteria"/>
</dbReference>
<dbReference type="Gene3D" id="3.30.450.350">
    <property type="entry name" value="CHASE domain"/>
    <property type="match status" value="1"/>
</dbReference>
<feature type="domain" description="CHASE" evidence="6">
    <location>
        <begin position="108"/>
        <end position="248"/>
    </location>
</feature>